<proteinExistence type="predicted"/>
<gene>
    <name evidence="1" type="ORF">HNQ01_002358</name>
</gene>
<comment type="caution">
    <text evidence="1">The sequence shown here is derived from an EMBL/GenBank/DDBJ whole genome shotgun (WGS) entry which is preliminary data.</text>
</comment>
<dbReference type="RefSeq" id="WP_217427512.1">
    <property type="nucleotide sequence ID" value="NZ_JABSNM010000009.1"/>
</dbReference>
<dbReference type="EMBL" id="JABSNM010000009">
    <property type="protein sequence ID" value="NRT56615.1"/>
    <property type="molecule type" value="Genomic_DNA"/>
</dbReference>
<protein>
    <recommendedName>
        <fullName evidence="3">DUF4437 domain-containing protein</fullName>
    </recommendedName>
</protein>
<sequence length="118" mass="12389">MTQLQYGGTGVKDASGKELLASPAYGDLGKGPHGTFIRMPAGFVSHAHIHSGDYWGVVISGVAANGTPGSTDVPLPAGSYWFQKGGETHVTKCLSPNECLFFISQGGKFDYVVESMAH</sequence>
<evidence type="ECO:0008006" key="3">
    <source>
        <dbReference type="Google" id="ProtNLM"/>
    </source>
</evidence>
<reference evidence="1 2" key="1">
    <citation type="submission" date="2020-05" db="EMBL/GenBank/DDBJ databases">
        <title>Genomic Encyclopedia of Type Strains, Phase IV (KMG-V): Genome sequencing to study the core and pangenomes of soil and plant-associated prokaryotes.</title>
        <authorList>
            <person name="Whitman W."/>
        </authorList>
    </citation>
    <scope>NUCLEOTIDE SEQUENCE [LARGE SCALE GENOMIC DNA]</scope>
    <source>
        <strain evidence="1 2">C29</strain>
    </source>
</reference>
<evidence type="ECO:0000313" key="2">
    <source>
        <dbReference type="Proteomes" id="UP001516061"/>
    </source>
</evidence>
<keyword evidence="2" id="KW-1185">Reference proteome</keyword>
<accession>A0ABX2G5I0</accession>
<dbReference type="Proteomes" id="UP001516061">
    <property type="component" value="Unassembled WGS sequence"/>
</dbReference>
<organism evidence="1 2">
    <name type="scientific">Sphaerotilus uruguayifluvii</name>
    <dbReference type="NCBI Taxonomy" id="2735897"/>
    <lineage>
        <taxon>Bacteria</taxon>
        <taxon>Pseudomonadati</taxon>
        <taxon>Pseudomonadota</taxon>
        <taxon>Betaproteobacteria</taxon>
        <taxon>Burkholderiales</taxon>
        <taxon>Sphaerotilaceae</taxon>
        <taxon>Sphaerotilus</taxon>
    </lineage>
</organism>
<name>A0ABX2G5I0_9BURK</name>
<dbReference type="InterPro" id="IPR028013">
    <property type="entry name" value="DUF4437"/>
</dbReference>
<dbReference type="Pfam" id="PF14499">
    <property type="entry name" value="DUF4437"/>
    <property type="match status" value="1"/>
</dbReference>
<evidence type="ECO:0000313" key="1">
    <source>
        <dbReference type="EMBL" id="NRT56615.1"/>
    </source>
</evidence>